<dbReference type="Pfam" id="PF07463">
    <property type="entry name" value="NUMOD4"/>
    <property type="match status" value="1"/>
</dbReference>
<dbReference type="RefSeq" id="WP_328216779.1">
    <property type="nucleotide sequence ID" value="NZ_JARTLI010000002.1"/>
</dbReference>
<protein>
    <submittedName>
        <fullName evidence="3">HNH endonuclease signature motif containing protein</fullName>
        <ecNumber evidence="3">3.1.-.-</ecNumber>
    </submittedName>
</protein>
<sequence>MSGRKSRNKVCKVEGCNKKHKAKGYCSTHYTRYKKLGIAELDQPKLDENLKWKTIEGFSRYEVSENGYVRTKKKSRTRSEGYVLKGSYTSDGYKYYKLVNDNGEKVRVSAHRLVINAFVGPQPSPIHQVAHWDGDKTNNHYTNLRWATPQENTNDKKRHGTVLSGSDNPRARLTENDVKEIRKKYSGKYGDIQKLANEYGLSHSAMWSIVHGVNWRNVN</sequence>
<dbReference type="Proteomes" id="UP001339962">
    <property type="component" value="Unassembled WGS sequence"/>
</dbReference>
<keyword evidence="3" id="KW-0255">Endonuclease</keyword>
<dbReference type="GO" id="GO:0004519">
    <property type="term" value="F:endonuclease activity"/>
    <property type="evidence" value="ECO:0007669"/>
    <property type="project" value="UniProtKB-KW"/>
</dbReference>
<dbReference type="EMBL" id="JARTLI010000002">
    <property type="protein sequence ID" value="MED5050622.1"/>
    <property type="molecule type" value="Genomic_DNA"/>
</dbReference>
<dbReference type="SUPFAM" id="SSF54060">
    <property type="entry name" value="His-Me finger endonucleases"/>
    <property type="match status" value="1"/>
</dbReference>
<dbReference type="Pfam" id="PF13392">
    <property type="entry name" value="HNH_3"/>
    <property type="match status" value="1"/>
</dbReference>
<dbReference type="GO" id="GO:0016787">
    <property type="term" value="F:hydrolase activity"/>
    <property type="evidence" value="ECO:0007669"/>
    <property type="project" value="UniProtKB-KW"/>
</dbReference>
<dbReference type="InterPro" id="IPR010902">
    <property type="entry name" value="NUMOD4"/>
</dbReference>
<name>A0ABD5IQS9_9BACL</name>
<keyword evidence="3" id="KW-0378">Hydrolase</keyword>
<keyword evidence="3" id="KW-0540">Nuclease</keyword>
<dbReference type="InterPro" id="IPR044925">
    <property type="entry name" value="His-Me_finger_sf"/>
</dbReference>
<evidence type="ECO:0000259" key="1">
    <source>
        <dbReference type="Pfam" id="PF07463"/>
    </source>
</evidence>
<feature type="domain" description="HNH nuclease" evidence="2">
    <location>
        <begin position="110"/>
        <end position="153"/>
    </location>
</feature>
<dbReference type="EC" id="3.1.-.-" evidence="3"/>
<reference evidence="3 4" key="1">
    <citation type="submission" date="2023-03" db="EMBL/GenBank/DDBJ databases">
        <title>Bacillus Genome Sequencing.</title>
        <authorList>
            <person name="Dunlap C."/>
        </authorList>
    </citation>
    <scope>NUCLEOTIDE SEQUENCE [LARGE SCALE GENOMIC DNA]</scope>
    <source>
        <strain evidence="3 4">NRS-38</strain>
    </source>
</reference>
<feature type="domain" description="NUMOD4" evidence="1">
    <location>
        <begin position="51"/>
        <end position="98"/>
    </location>
</feature>
<evidence type="ECO:0000313" key="4">
    <source>
        <dbReference type="Proteomes" id="UP001339962"/>
    </source>
</evidence>
<dbReference type="InterPro" id="IPR003615">
    <property type="entry name" value="HNH_nuc"/>
</dbReference>
<evidence type="ECO:0000313" key="3">
    <source>
        <dbReference type="EMBL" id="MED5050622.1"/>
    </source>
</evidence>
<dbReference type="AlphaFoldDB" id="A0ABD5IQS9"/>
<evidence type="ECO:0000259" key="2">
    <source>
        <dbReference type="Pfam" id="PF13392"/>
    </source>
</evidence>
<gene>
    <name evidence="3" type="ORF">P9850_01895</name>
</gene>
<accession>A0ABD5IQS9</accession>
<proteinExistence type="predicted"/>
<organism evidence="3 4">
    <name type="scientific">Anoxybacteroides rupiense</name>
    <dbReference type="NCBI Taxonomy" id="311460"/>
    <lineage>
        <taxon>Bacteria</taxon>
        <taxon>Bacillati</taxon>
        <taxon>Bacillota</taxon>
        <taxon>Bacilli</taxon>
        <taxon>Bacillales</taxon>
        <taxon>Anoxybacillaceae</taxon>
        <taxon>Anoxybacteroides</taxon>
    </lineage>
</organism>
<comment type="caution">
    <text evidence="3">The sequence shown here is derived from an EMBL/GenBank/DDBJ whole genome shotgun (WGS) entry which is preliminary data.</text>
</comment>
<dbReference type="Gene3D" id="3.90.75.20">
    <property type="match status" value="1"/>
</dbReference>